<comment type="caution">
    <text evidence="1">The sequence shown here is derived from an EMBL/GenBank/DDBJ whole genome shotgun (WGS) entry which is preliminary data.</text>
</comment>
<keyword evidence="2" id="KW-1185">Reference proteome</keyword>
<accession>A0A8T1MG38</accession>
<evidence type="ECO:0000313" key="1">
    <source>
        <dbReference type="EMBL" id="KAG5447832.1"/>
    </source>
</evidence>
<dbReference type="AlphaFoldDB" id="A0A8T1MG38"/>
<dbReference type="Proteomes" id="UP000286415">
    <property type="component" value="Unassembled WGS sequence"/>
</dbReference>
<evidence type="ECO:0000313" key="2">
    <source>
        <dbReference type="Proteomes" id="UP000286415"/>
    </source>
</evidence>
<name>A0A8T1MG38_CLOSI</name>
<sequence>MPNCISATLSHFDSCRPSTAILVSVASKFLPLSSILCDLVLSRPSIDQGRPSLHTLPIPRDVGLFSCTYPPHQFQYHHSLMSTSVEHFKFLFGPCTHTRLNAFS</sequence>
<reference evidence="1 2" key="1">
    <citation type="journal article" date="2018" name="Biotechnol. Adv.">
        <title>Improved genomic resources and new bioinformatic workflow for the carcinogenic parasite Clonorchis sinensis: Biotechnological implications.</title>
        <authorList>
            <person name="Wang D."/>
            <person name="Korhonen P.K."/>
            <person name="Gasser R.B."/>
            <person name="Young N.D."/>
        </authorList>
    </citation>
    <scope>NUCLEOTIDE SEQUENCE [LARGE SCALE GENOMIC DNA]</scope>
    <source>
        <strain evidence="1">Cs-k2</strain>
    </source>
</reference>
<protein>
    <submittedName>
        <fullName evidence="1">Uncharacterized protein</fullName>
    </submittedName>
</protein>
<proteinExistence type="predicted"/>
<gene>
    <name evidence="1" type="ORF">CSKR_200607</name>
</gene>
<organism evidence="1 2">
    <name type="scientific">Clonorchis sinensis</name>
    <name type="common">Chinese liver fluke</name>
    <dbReference type="NCBI Taxonomy" id="79923"/>
    <lineage>
        <taxon>Eukaryota</taxon>
        <taxon>Metazoa</taxon>
        <taxon>Spiralia</taxon>
        <taxon>Lophotrochozoa</taxon>
        <taxon>Platyhelminthes</taxon>
        <taxon>Trematoda</taxon>
        <taxon>Digenea</taxon>
        <taxon>Opisthorchiida</taxon>
        <taxon>Opisthorchiata</taxon>
        <taxon>Opisthorchiidae</taxon>
        <taxon>Clonorchis</taxon>
    </lineage>
</organism>
<reference evidence="1 2" key="2">
    <citation type="journal article" date="2021" name="Genomics">
        <title>High-quality reference genome for Clonorchis sinensis.</title>
        <authorList>
            <person name="Young N.D."/>
            <person name="Stroehlein A.J."/>
            <person name="Kinkar L."/>
            <person name="Wang T."/>
            <person name="Sohn W.M."/>
            <person name="Chang B.C.H."/>
            <person name="Kaur P."/>
            <person name="Weisz D."/>
            <person name="Dudchenko O."/>
            <person name="Aiden E.L."/>
            <person name="Korhonen P.K."/>
            <person name="Gasser R.B."/>
        </authorList>
    </citation>
    <scope>NUCLEOTIDE SEQUENCE [LARGE SCALE GENOMIC DNA]</scope>
    <source>
        <strain evidence="1">Cs-k2</strain>
    </source>
</reference>
<dbReference type="EMBL" id="NIRI02000042">
    <property type="protein sequence ID" value="KAG5447832.1"/>
    <property type="molecule type" value="Genomic_DNA"/>
</dbReference>